<keyword evidence="4" id="KW-0496">Mitochondrion</keyword>
<keyword evidence="3" id="KW-0689">Ribosomal protein</keyword>
<accession>G7E4T7</accession>
<name>G7E4T7_MIXOS</name>
<reference evidence="8 9" key="2">
    <citation type="journal article" date="2012" name="Open Biol.">
        <title>Characteristics of nucleosomes and linker DNA regions on the genome of the basidiomycete Mixia osmundae revealed by mono- and dinucleosome mapping.</title>
        <authorList>
            <person name="Nishida H."/>
            <person name="Kondo S."/>
            <person name="Matsumoto T."/>
            <person name="Suzuki Y."/>
            <person name="Yoshikawa H."/>
            <person name="Taylor T.D."/>
            <person name="Sugiyama J."/>
        </authorList>
    </citation>
    <scope>NUCLEOTIDE SEQUENCE [LARGE SCALE GENOMIC DNA]</scope>
    <source>
        <strain evidence="9">CBS 9802 / IAM 14324 / JCM 22182 / KY 12970</strain>
    </source>
</reference>
<comment type="similarity">
    <text evidence="2">Belongs to the mitochondrion-specific ribosomal protein mS33 family.</text>
</comment>
<evidence type="ECO:0000313" key="8">
    <source>
        <dbReference type="EMBL" id="GAA97847.1"/>
    </source>
</evidence>
<proteinExistence type="inferred from homology"/>
<evidence type="ECO:0000256" key="7">
    <source>
        <dbReference type="SAM" id="MobiDB-lite"/>
    </source>
</evidence>
<dbReference type="EMBL" id="BABT02000146">
    <property type="protein sequence ID" value="GAA97847.1"/>
    <property type="molecule type" value="Genomic_DNA"/>
</dbReference>
<dbReference type="InParanoid" id="G7E4T7"/>
<comment type="caution">
    <text evidence="8">The sequence shown here is derived from an EMBL/GenBank/DDBJ whole genome shotgun (WGS) entry which is preliminary data.</text>
</comment>
<evidence type="ECO:0000256" key="3">
    <source>
        <dbReference type="ARBA" id="ARBA00022980"/>
    </source>
</evidence>
<comment type="subcellular location">
    <subcellularLocation>
        <location evidence="1">Mitochondrion</location>
    </subcellularLocation>
</comment>
<evidence type="ECO:0000256" key="4">
    <source>
        <dbReference type="ARBA" id="ARBA00023128"/>
    </source>
</evidence>
<dbReference type="OMA" id="MKAQCQV"/>
<dbReference type="PANTHER" id="PTHR13362">
    <property type="entry name" value="MITOCHONDRIAL RIBOSOMAL PROTEIN S33"/>
    <property type="match status" value="1"/>
</dbReference>
<evidence type="ECO:0000313" key="9">
    <source>
        <dbReference type="Proteomes" id="UP000009131"/>
    </source>
</evidence>
<dbReference type="InterPro" id="IPR013219">
    <property type="entry name" value="Ribosomal_mS33"/>
</dbReference>
<evidence type="ECO:0000256" key="1">
    <source>
        <dbReference type="ARBA" id="ARBA00004173"/>
    </source>
</evidence>
<keyword evidence="5" id="KW-0687">Ribonucleoprotein</keyword>
<dbReference type="eggNOG" id="KOG4844">
    <property type="taxonomic scope" value="Eukaryota"/>
</dbReference>
<dbReference type="STRING" id="764103.G7E4T7"/>
<sequence length="105" mass="12007">MSARPAAARLEALWKLQSEIFQTNYNPLRLRTGSKILKRGLRGPAMVQYYPAQFSLSYFQRKFPELELVDLHEQTRLDDLAALKARGKGQVKKGQGKKSQMGKKK</sequence>
<evidence type="ECO:0000256" key="6">
    <source>
        <dbReference type="ARBA" id="ARBA00035132"/>
    </source>
</evidence>
<dbReference type="GO" id="GO:0005840">
    <property type="term" value="C:ribosome"/>
    <property type="evidence" value="ECO:0007669"/>
    <property type="project" value="UniProtKB-KW"/>
</dbReference>
<dbReference type="Proteomes" id="UP000009131">
    <property type="component" value="Unassembled WGS sequence"/>
</dbReference>
<dbReference type="GO" id="GO:0005739">
    <property type="term" value="C:mitochondrion"/>
    <property type="evidence" value="ECO:0007669"/>
    <property type="project" value="UniProtKB-SubCell"/>
</dbReference>
<reference evidence="8 9" key="1">
    <citation type="journal article" date="2011" name="J. Gen. Appl. Microbiol.">
        <title>Draft genome sequencing of the enigmatic basidiomycete Mixia osmundae.</title>
        <authorList>
            <person name="Nishida H."/>
            <person name="Nagatsuka Y."/>
            <person name="Sugiyama J."/>
        </authorList>
    </citation>
    <scope>NUCLEOTIDE SEQUENCE [LARGE SCALE GENOMIC DNA]</scope>
    <source>
        <strain evidence="9">CBS 9802 / IAM 14324 / JCM 22182 / KY 12970</strain>
    </source>
</reference>
<dbReference type="AlphaFoldDB" id="G7E4T7"/>
<dbReference type="PANTHER" id="PTHR13362:SF2">
    <property type="entry name" value="SMALL RIBOSOMAL SUBUNIT PROTEIN MS33"/>
    <property type="match status" value="1"/>
</dbReference>
<dbReference type="OrthoDB" id="2257454at2759"/>
<keyword evidence="9" id="KW-1185">Reference proteome</keyword>
<dbReference type="GO" id="GO:1990904">
    <property type="term" value="C:ribonucleoprotein complex"/>
    <property type="evidence" value="ECO:0007669"/>
    <property type="project" value="UniProtKB-KW"/>
</dbReference>
<evidence type="ECO:0000256" key="2">
    <source>
        <dbReference type="ARBA" id="ARBA00008970"/>
    </source>
</evidence>
<evidence type="ECO:0000256" key="5">
    <source>
        <dbReference type="ARBA" id="ARBA00023274"/>
    </source>
</evidence>
<dbReference type="RefSeq" id="XP_014566274.1">
    <property type="nucleotide sequence ID" value="XM_014710788.1"/>
</dbReference>
<organism evidence="8 9">
    <name type="scientific">Mixia osmundae (strain CBS 9802 / IAM 14324 / JCM 22182 / KY 12970)</name>
    <dbReference type="NCBI Taxonomy" id="764103"/>
    <lineage>
        <taxon>Eukaryota</taxon>
        <taxon>Fungi</taxon>
        <taxon>Dikarya</taxon>
        <taxon>Basidiomycota</taxon>
        <taxon>Pucciniomycotina</taxon>
        <taxon>Mixiomycetes</taxon>
        <taxon>Mixiales</taxon>
        <taxon>Mixiaceae</taxon>
        <taxon>Mixia</taxon>
    </lineage>
</organism>
<feature type="region of interest" description="Disordered" evidence="7">
    <location>
        <begin position="86"/>
        <end position="105"/>
    </location>
</feature>
<gene>
    <name evidence="8" type="primary">Mo04527</name>
    <name evidence="8" type="ORF">E5Q_04527</name>
</gene>
<dbReference type="Pfam" id="PF08293">
    <property type="entry name" value="MRP-S33"/>
    <property type="match status" value="1"/>
</dbReference>
<dbReference type="HOGENOM" id="CLU_150777_0_1_1"/>
<protein>
    <recommendedName>
        <fullName evidence="6">Small ribosomal subunit protein mS33</fullName>
    </recommendedName>
</protein>